<accession>A0A0R3LT59</accession>
<name>A0A0R3LT59_9BRAD</name>
<dbReference type="AlphaFoldDB" id="A0A0R3LT59"/>
<protein>
    <submittedName>
        <fullName evidence="2">Uncharacterized protein</fullName>
    </submittedName>
</protein>
<dbReference type="EMBL" id="LLXZ01000054">
    <property type="protein sequence ID" value="KRR10843.1"/>
    <property type="molecule type" value="Genomic_DNA"/>
</dbReference>
<comment type="caution">
    <text evidence="2">The sequence shown here is derived from an EMBL/GenBank/DDBJ whole genome shotgun (WGS) entry which is preliminary data.</text>
</comment>
<reference evidence="2 3" key="1">
    <citation type="submission" date="2014-03" db="EMBL/GenBank/DDBJ databases">
        <title>Bradyrhizobium valentinum sp. nov., isolated from effective nodules of Lupinus mariae-josephae, a lupine endemic of basic-lime soils in Eastern Spain.</title>
        <authorList>
            <person name="Duran D."/>
            <person name="Rey L."/>
            <person name="Navarro A."/>
            <person name="Busquets A."/>
            <person name="Imperial J."/>
            <person name="Ruiz-Argueso T."/>
        </authorList>
    </citation>
    <scope>NUCLEOTIDE SEQUENCE [LARGE SCALE GENOMIC DNA]</scope>
    <source>
        <strain evidence="2 3">PAC68</strain>
    </source>
</reference>
<organism evidence="2 3">
    <name type="scientific">Bradyrhizobium jicamae</name>
    <dbReference type="NCBI Taxonomy" id="280332"/>
    <lineage>
        <taxon>Bacteria</taxon>
        <taxon>Pseudomonadati</taxon>
        <taxon>Pseudomonadota</taxon>
        <taxon>Alphaproteobacteria</taxon>
        <taxon>Hyphomicrobiales</taxon>
        <taxon>Nitrobacteraceae</taxon>
        <taxon>Bradyrhizobium</taxon>
    </lineage>
</organism>
<feature type="compositionally biased region" description="Basic and acidic residues" evidence="1">
    <location>
        <begin position="1"/>
        <end position="13"/>
    </location>
</feature>
<dbReference type="Proteomes" id="UP000050863">
    <property type="component" value="Unassembled WGS sequence"/>
</dbReference>
<feature type="region of interest" description="Disordered" evidence="1">
    <location>
        <begin position="1"/>
        <end position="21"/>
    </location>
</feature>
<evidence type="ECO:0000313" key="3">
    <source>
        <dbReference type="Proteomes" id="UP000050863"/>
    </source>
</evidence>
<sequence>MESDMSKQRDKSKGGRPSVLGKDAAYLTVKLRRDQIRSINRIAGPAPGGRPGVIRDLLDAGLKLARSRATR</sequence>
<gene>
    <name evidence="2" type="ORF">CQ12_21485</name>
</gene>
<keyword evidence="3" id="KW-1185">Reference proteome</keyword>
<evidence type="ECO:0000256" key="1">
    <source>
        <dbReference type="SAM" id="MobiDB-lite"/>
    </source>
</evidence>
<proteinExistence type="predicted"/>
<evidence type="ECO:0000313" key="2">
    <source>
        <dbReference type="EMBL" id="KRR10843.1"/>
    </source>
</evidence>